<dbReference type="Proteomes" id="UP000309061">
    <property type="component" value="Chromosome"/>
</dbReference>
<comment type="catalytic activity">
    <reaction evidence="3 4">
        <text>an acyl phosphate + H2O = a carboxylate + phosphate + H(+)</text>
        <dbReference type="Rhea" id="RHEA:14965"/>
        <dbReference type="ChEBI" id="CHEBI:15377"/>
        <dbReference type="ChEBI" id="CHEBI:15378"/>
        <dbReference type="ChEBI" id="CHEBI:29067"/>
        <dbReference type="ChEBI" id="CHEBI:43474"/>
        <dbReference type="ChEBI" id="CHEBI:59918"/>
        <dbReference type="EC" id="3.6.1.7"/>
    </reaction>
</comment>
<dbReference type="Pfam" id="PF00708">
    <property type="entry name" value="Acylphosphatase"/>
    <property type="match status" value="1"/>
</dbReference>
<feature type="active site" evidence="4">
    <location>
        <position position="22"/>
    </location>
</feature>
<dbReference type="AlphaFoldDB" id="A0A6B8KF68"/>
<keyword evidence="8" id="KW-1185">Reference proteome</keyword>
<dbReference type="InterPro" id="IPR036046">
    <property type="entry name" value="Acylphosphatase-like_dom_sf"/>
</dbReference>
<feature type="active site" evidence="4">
    <location>
        <position position="40"/>
    </location>
</feature>
<evidence type="ECO:0000256" key="1">
    <source>
        <dbReference type="ARBA" id="ARBA00005614"/>
    </source>
</evidence>
<dbReference type="EC" id="3.6.1.7" evidence="2 4"/>
<dbReference type="PANTHER" id="PTHR47268">
    <property type="entry name" value="ACYLPHOSPHATASE"/>
    <property type="match status" value="1"/>
</dbReference>
<gene>
    <name evidence="7" type="ORF">H2LOC_015290</name>
</gene>
<dbReference type="InterPro" id="IPR020456">
    <property type="entry name" value="Acylphosphatase"/>
</dbReference>
<evidence type="ECO:0000256" key="2">
    <source>
        <dbReference type="ARBA" id="ARBA00012150"/>
    </source>
</evidence>
<accession>A0A6B8KF68</accession>
<dbReference type="KEGG" id="mhey:H2LOC_015290"/>
<keyword evidence="4" id="KW-0378">Hydrolase</keyword>
<dbReference type="Gene3D" id="3.30.70.100">
    <property type="match status" value="1"/>
</dbReference>
<evidence type="ECO:0000256" key="3">
    <source>
        <dbReference type="ARBA" id="ARBA00047645"/>
    </source>
</evidence>
<organism evidence="7 8">
    <name type="scientific">Methylocystis heyeri</name>
    <dbReference type="NCBI Taxonomy" id="391905"/>
    <lineage>
        <taxon>Bacteria</taxon>
        <taxon>Pseudomonadati</taxon>
        <taxon>Pseudomonadota</taxon>
        <taxon>Alphaproteobacteria</taxon>
        <taxon>Hyphomicrobiales</taxon>
        <taxon>Methylocystaceae</taxon>
        <taxon>Methylocystis</taxon>
    </lineage>
</organism>
<dbReference type="PROSITE" id="PS51160">
    <property type="entry name" value="ACYLPHOSPHATASE_3"/>
    <property type="match status" value="1"/>
</dbReference>
<evidence type="ECO:0000313" key="8">
    <source>
        <dbReference type="Proteomes" id="UP000309061"/>
    </source>
</evidence>
<evidence type="ECO:0000256" key="4">
    <source>
        <dbReference type="PROSITE-ProRule" id="PRU00520"/>
    </source>
</evidence>
<protein>
    <recommendedName>
        <fullName evidence="2 4">acylphosphatase</fullName>
        <ecNumber evidence="2 4">3.6.1.7</ecNumber>
    </recommendedName>
</protein>
<dbReference type="EMBL" id="CP046052">
    <property type="protein sequence ID" value="QGM46946.1"/>
    <property type="molecule type" value="Genomic_DNA"/>
</dbReference>
<dbReference type="PANTHER" id="PTHR47268:SF4">
    <property type="entry name" value="ACYLPHOSPHATASE"/>
    <property type="match status" value="1"/>
</dbReference>
<proteinExistence type="inferred from homology"/>
<sequence>MAGPSEIRRFVARGRVQGVGFRNFIAREARRLGLAGWVRNRGLDEVEIVAAGAAESLDELARLARRGPPAAQVNDLFSEPADKANLALGNKTGAGMAVAASV</sequence>
<reference evidence="7 8" key="1">
    <citation type="submission" date="2019-11" db="EMBL/GenBank/DDBJ databases">
        <title>The genome sequence of Methylocystis heyeri.</title>
        <authorList>
            <person name="Oshkin I.Y."/>
            <person name="Miroshnikov K."/>
            <person name="Dedysh S.N."/>
        </authorList>
    </citation>
    <scope>NUCLEOTIDE SEQUENCE [LARGE SCALE GENOMIC DNA]</scope>
    <source>
        <strain evidence="7 8">H2</strain>
    </source>
</reference>
<evidence type="ECO:0000259" key="6">
    <source>
        <dbReference type="PROSITE" id="PS51160"/>
    </source>
</evidence>
<dbReference type="InterPro" id="IPR001792">
    <property type="entry name" value="Acylphosphatase-like_dom"/>
</dbReference>
<comment type="similarity">
    <text evidence="1 5">Belongs to the acylphosphatase family.</text>
</comment>
<dbReference type="RefSeq" id="WP_136497833.1">
    <property type="nucleotide sequence ID" value="NZ_CP046052.1"/>
</dbReference>
<evidence type="ECO:0000256" key="5">
    <source>
        <dbReference type="RuleBase" id="RU004168"/>
    </source>
</evidence>
<feature type="domain" description="Acylphosphatase-like" evidence="6">
    <location>
        <begin position="7"/>
        <end position="102"/>
    </location>
</feature>
<dbReference type="SUPFAM" id="SSF54975">
    <property type="entry name" value="Acylphosphatase/BLUF domain-like"/>
    <property type="match status" value="1"/>
</dbReference>
<name>A0A6B8KF68_9HYPH</name>
<dbReference type="OrthoDB" id="5295388at2"/>
<dbReference type="GO" id="GO:0003998">
    <property type="term" value="F:acylphosphatase activity"/>
    <property type="evidence" value="ECO:0007669"/>
    <property type="project" value="UniProtKB-EC"/>
</dbReference>
<evidence type="ECO:0000313" key="7">
    <source>
        <dbReference type="EMBL" id="QGM46946.1"/>
    </source>
</evidence>